<feature type="region of interest" description="Disordered" evidence="9">
    <location>
        <begin position="1"/>
        <end position="43"/>
    </location>
</feature>
<dbReference type="Pfam" id="PF05172">
    <property type="entry name" value="RRM_Nup35"/>
    <property type="match status" value="1"/>
</dbReference>
<feature type="region of interest" description="Disordered" evidence="9">
    <location>
        <begin position="254"/>
        <end position="290"/>
    </location>
</feature>
<dbReference type="GO" id="GO:0044613">
    <property type="term" value="C:nuclear pore central transport channel"/>
    <property type="evidence" value="ECO:0007669"/>
    <property type="project" value="TreeGrafter"/>
</dbReference>
<name>A0A0C2XPJ3_HEBCY</name>
<feature type="region of interest" description="Disordered" evidence="9">
    <location>
        <begin position="103"/>
        <end position="140"/>
    </location>
</feature>
<feature type="compositionally biased region" description="Polar residues" evidence="9">
    <location>
        <begin position="256"/>
        <end position="268"/>
    </location>
</feature>
<reference evidence="12" key="2">
    <citation type="submission" date="2015-01" db="EMBL/GenBank/DDBJ databases">
        <title>Evolutionary Origins and Diversification of the Mycorrhizal Mutualists.</title>
        <authorList>
            <consortium name="DOE Joint Genome Institute"/>
            <consortium name="Mycorrhizal Genomics Consortium"/>
            <person name="Kohler A."/>
            <person name="Kuo A."/>
            <person name="Nagy L.G."/>
            <person name="Floudas D."/>
            <person name="Copeland A."/>
            <person name="Barry K.W."/>
            <person name="Cichocki N."/>
            <person name="Veneault-Fourrey C."/>
            <person name="LaButti K."/>
            <person name="Lindquist E.A."/>
            <person name="Lipzen A."/>
            <person name="Lundell T."/>
            <person name="Morin E."/>
            <person name="Murat C."/>
            <person name="Riley R."/>
            <person name="Ohm R."/>
            <person name="Sun H."/>
            <person name="Tunlid A."/>
            <person name="Henrissat B."/>
            <person name="Grigoriev I.V."/>
            <person name="Hibbett D.S."/>
            <person name="Martin F."/>
        </authorList>
    </citation>
    <scope>NUCLEOTIDE SEQUENCE [LARGE SCALE GENOMIC DNA]</scope>
    <source>
        <strain evidence="12">h7</strain>
    </source>
</reference>
<dbReference type="HOGENOM" id="CLU_809131_0_0_1"/>
<keyword evidence="2 8" id="KW-0813">Transport</keyword>
<dbReference type="GO" id="GO:0044615">
    <property type="term" value="C:nuclear pore nuclear basket"/>
    <property type="evidence" value="ECO:0007669"/>
    <property type="project" value="TreeGrafter"/>
</dbReference>
<feature type="compositionally biased region" description="Polar residues" evidence="9">
    <location>
        <begin position="116"/>
        <end position="131"/>
    </location>
</feature>
<feature type="compositionally biased region" description="Low complexity" evidence="9">
    <location>
        <begin position="332"/>
        <end position="341"/>
    </location>
</feature>
<dbReference type="InterPro" id="IPR035979">
    <property type="entry name" value="RBD_domain_sf"/>
</dbReference>
<keyword evidence="4" id="KW-0653">Protein transport</keyword>
<evidence type="ECO:0000256" key="8">
    <source>
        <dbReference type="PROSITE-ProRule" id="PRU00804"/>
    </source>
</evidence>
<dbReference type="GO" id="GO:0006999">
    <property type="term" value="P:nuclear pore organization"/>
    <property type="evidence" value="ECO:0007669"/>
    <property type="project" value="TreeGrafter"/>
</dbReference>
<evidence type="ECO:0000259" key="10">
    <source>
        <dbReference type="PROSITE" id="PS51472"/>
    </source>
</evidence>
<dbReference type="AlphaFoldDB" id="A0A0C2XPJ3"/>
<dbReference type="Gene3D" id="3.30.70.330">
    <property type="match status" value="1"/>
</dbReference>
<evidence type="ECO:0000256" key="9">
    <source>
        <dbReference type="SAM" id="MobiDB-lite"/>
    </source>
</evidence>
<feature type="compositionally biased region" description="Low complexity" evidence="9">
    <location>
        <begin position="10"/>
        <end position="39"/>
    </location>
</feature>
<dbReference type="EMBL" id="KN831785">
    <property type="protein sequence ID" value="KIM39553.1"/>
    <property type="molecule type" value="Genomic_DNA"/>
</dbReference>
<dbReference type="InterPro" id="IPR007846">
    <property type="entry name" value="RRM_NUP35_dom"/>
</dbReference>
<feature type="region of interest" description="Disordered" evidence="9">
    <location>
        <begin position="306"/>
        <end position="352"/>
    </location>
</feature>
<dbReference type="GO" id="GO:0051028">
    <property type="term" value="P:mRNA transport"/>
    <property type="evidence" value="ECO:0007669"/>
    <property type="project" value="UniProtKB-UniRule"/>
</dbReference>
<dbReference type="PANTHER" id="PTHR21527:SF6">
    <property type="entry name" value="NUCLEOPORIN NUP35"/>
    <property type="match status" value="1"/>
</dbReference>
<dbReference type="GO" id="GO:0005543">
    <property type="term" value="F:phospholipid binding"/>
    <property type="evidence" value="ECO:0007669"/>
    <property type="project" value="TreeGrafter"/>
</dbReference>
<keyword evidence="7 8" id="KW-0539">Nucleus</keyword>
<organism evidence="11 12">
    <name type="scientific">Hebeloma cylindrosporum</name>
    <dbReference type="NCBI Taxonomy" id="76867"/>
    <lineage>
        <taxon>Eukaryota</taxon>
        <taxon>Fungi</taxon>
        <taxon>Dikarya</taxon>
        <taxon>Basidiomycota</taxon>
        <taxon>Agaricomycotina</taxon>
        <taxon>Agaricomycetes</taxon>
        <taxon>Agaricomycetidae</taxon>
        <taxon>Agaricales</taxon>
        <taxon>Agaricineae</taxon>
        <taxon>Hymenogastraceae</taxon>
        <taxon>Hebeloma</taxon>
    </lineage>
</organism>
<dbReference type="GO" id="GO:0017056">
    <property type="term" value="F:structural constituent of nuclear pore"/>
    <property type="evidence" value="ECO:0007669"/>
    <property type="project" value="TreeGrafter"/>
</dbReference>
<keyword evidence="3 8" id="KW-0509">mRNA transport</keyword>
<dbReference type="Proteomes" id="UP000053424">
    <property type="component" value="Unassembled WGS sequence"/>
</dbReference>
<evidence type="ECO:0000256" key="5">
    <source>
        <dbReference type="ARBA" id="ARBA00023010"/>
    </source>
</evidence>
<dbReference type="PANTHER" id="PTHR21527">
    <property type="entry name" value="NUCLEOPORIN NUP35"/>
    <property type="match status" value="1"/>
</dbReference>
<keyword evidence="6 8" id="KW-0906">Nuclear pore complex</keyword>
<keyword evidence="5" id="KW-0811">Translocation</keyword>
<gene>
    <name evidence="11" type="ORF">M413DRAFT_447034</name>
</gene>
<comment type="subcellular location">
    <subcellularLocation>
        <location evidence="1">Nucleus</location>
        <location evidence="1">Nuclear pore complex</location>
    </subcellularLocation>
</comment>
<feature type="compositionally biased region" description="Polar residues" evidence="9">
    <location>
        <begin position="311"/>
        <end position="323"/>
    </location>
</feature>
<protein>
    <recommendedName>
        <fullName evidence="10">RRM Nup35-type domain-containing protein</fullName>
    </recommendedName>
</protein>
<dbReference type="SUPFAM" id="SSF54928">
    <property type="entry name" value="RNA-binding domain, RBD"/>
    <property type="match status" value="1"/>
</dbReference>
<evidence type="ECO:0000256" key="3">
    <source>
        <dbReference type="ARBA" id="ARBA00022816"/>
    </source>
</evidence>
<dbReference type="InterPro" id="IPR012677">
    <property type="entry name" value="Nucleotide-bd_a/b_plait_sf"/>
</dbReference>
<evidence type="ECO:0000256" key="1">
    <source>
        <dbReference type="ARBA" id="ARBA00004567"/>
    </source>
</evidence>
<evidence type="ECO:0000313" key="11">
    <source>
        <dbReference type="EMBL" id="KIM39553.1"/>
    </source>
</evidence>
<proteinExistence type="predicted"/>
<evidence type="ECO:0000256" key="7">
    <source>
        <dbReference type="ARBA" id="ARBA00023242"/>
    </source>
</evidence>
<keyword evidence="12" id="KW-1185">Reference proteome</keyword>
<feature type="domain" description="RRM Nup35-type" evidence="10">
    <location>
        <begin position="165"/>
        <end position="246"/>
    </location>
</feature>
<evidence type="ECO:0000256" key="6">
    <source>
        <dbReference type="ARBA" id="ARBA00023132"/>
    </source>
</evidence>
<accession>A0A0C2XPJ3</accession>
<dbReference type="GO" id="GO:0003676">
    <property type="term" value="F:nucleic acid binding"/>
    <property type="evidence" value="ECO:0007669"/>
    <property type="project" value="InterPro"/>
</dbReference>
<dbReference type="OrthoDB" id="3365060at2759"/>
<sequence>MHTTFTVAGMSSSTSSHHSPNMNSWGSSSTSGPLASSFSDPLAQSRSHYQPGYLLSSSQLDNAAQGNQRVDEVPVVKTKAKMNQILSRGSTTDFGMDSMFQSSRQRQTFTDEDAPPTSSINDIPNENNFDQSPRHYQPQKSVLDKSTFTPARRAPNLSPLSVNTINQPIFIIVFGYPPDKYSVTVEYFKSLGAATEPDPHTEIGNCFKIGYHDGGDAMRAVRKNGEVLGGSFMIGTKWADSAQAEALLGQPVARSNFASPNPNDTSPSNGGGNAMAVDEPYFPQPGTGTPTVGTPLKLAPSMSAFRKTPGVTASTSKPATPRNTGWGGTALPSSASAPNPAVGGVVQPSPSKSVMGQMSDLIFGW</sequence>
<dbReference type="PROSITE" id="PS51472">
    <property type="entry name" value="RRM_NUP35"/>
    <property type="match status" value="1"/>
</dbReference>
<evidence type="ECO:0000256" key="4">
    <source>
        <dbReference type="ARBA" id="ARBA00022927"/>
    </source>
</evidence>
<dbReference type="GO" id="GO:0006607">
    <property type="term" value="P:NLS-bearing protein import into nucleus"/>
    <property type="evidence" value="ECO:0007669"/>
    <property type="project" value="TreeGrafter"/>
</dbReference>
<evidence type="ECO:0000256" key="2">
    <source>
        <dbReference type="ARBA" id="ARBA00022448"/>
    </source>
</evidence>
<evidence type="ECO:0000313" key="12">
    <source>
        <dbReference type="Proteomes" id="UP000053424"/>
    </source>
</evidence>
<reference evidence="11 12" key="1">
    <citation type="submission" date="2014-04" db="EMBL/GenBank/DDBJ databases">
        <authorList>
            <consortium name="DOE Joint Genome Institute"/>
            <person name="Kuo A."/>
            <person name="Gay G."/>
            <person name="Dore J."/>
            <person name="Kohler A."/>
            <person name="Nagy L.G."/>
            <person name="Floudas D."/>
            <person name="Copeland A."/>
            <person name="Barry K.W."/>
            <person name="Cichocki N."/>
            <person name="Veneault-Fourrey C."/>
            <person name="LaButti K."/>
            <person name="Lindquist E.A."/>
            <person name="Lipzen A."/>
            <person name="Lundell T."/>
            <person name="Morin E."/>
            <person name="Murat C."/>
            <person name="Sun H."/>
            <person name="Tunlid A."/>
            <person name="Henrissat B."/>
            <person name="Grigoriev I.V."/>
            <person name="Hibbett D.S."/>
            <person name="Martin F."/>
            <person name="Nordberg H.P."/>
            <person name="Cantor M.N."/>
            <person name="Hua S.X."/>
        </authorList>
    </citation>
    <scope>NUCLEOTIDE SEQUENCE [LARGE SCALE GENOMIC DNA]</scope>
    <source>
        <strain evidence="12">h7</strain>
    </source>
</reference>
<dbReference type="STRING" id="686832.A0A0C2XPJ3"/>